<dbReference type="PROSITE" id="PS50082">
    <property type="entry name" value="WD_REPEATS_2"/>
    <property type="match status" value="1"/>
</dbReference>
<dbReference type="OrthoDB" id="4900553at2759"/>
<sequence length="194" mass="20740">MVVFSHDSKLVASASLDKTARIWSVETGNCEQVLEGHGHWVGSEAFPESSGLCTSGKWDVGRNSHVICVKVVWGCLIFASRYGQTAILSQPSRSATLPPSLILRGTHPPPDAPSSRTVLFQTLFLRLPPLALPLSTAGAPVHSHGIPSPPRHSTSPRVTSSPSLRLPWTGSRAPSPTSPRLKPSMVKSINQSGR</sequence>
<dbReference type="Gene3D" id="2.130.10.10">
    <property type="entry name" value="YVTN repeat-like/Quinoprotein amine dehydrogenase"/>
    <property type="match status" value="1"/>
</dbReference>
<accession>A0A9P9CXR6</accession>
<evidence type="ECO:0000313" key="3">
    <source>
        <dbReference type="EMBL" id="KAH7108939.1"/>
    </source>
</evidence>
<comment type="caution">
    <text evidence="3">The sequence shown here is derived from an EMBL/GenBank/DDBJ whole genome shotgun (WGS) entry which is preliminary data.</text>
</comment>
<keyword evidence="1" id="KW-0853">WD repeat</keyword>
<reference evidence="3" key="1">
    <citation type="journal article" date="2021" name="Nat. Commun.">
        <title>Genetic determinants of endophytism in the Arabidopsis root mycobiome.</title>
        <authorList>
            <person name="Mesny F."/>
            <person name="Miyauchi S."/>
            <person name="Thiergart T."/>
            <person name="Pickel B."/>
            <person name="Atanasova L."/>
            <person name="Karlsson M."/>
            <person name="Huettel B."/>
            <person name="Barry K.W."/>
            <person name="Haridas S."/>
            <person name="Chen C."/>
            <person name="Bauer D."/>
            <person name="Andreopoulos W."/>
            <person name="Pangilinan J."/>
            <person name="LaButti K."/>
            <person name="Riley R."/>
            <person name="Lipzen A."/>
            <person name="Clum A."/>
            <person name="Drula E."/>
            <person name="Henrissat B."/>
            <person name="Kohler A."/>
            <person name="Grigoriev I.V."/>
            <person name="Martin F.M."/>
            <person name="Hacquard S."/>
        </authorList>
    </citation>
    <scope>NUCLEOTIDE SEQUENCE</scope>
    <source>
        <strain evidence="3">MPI-CAGE-AT-0021</strain>
    </source>
</reference>
<organism evidence="3 4">
    <name type="scientific">Dactylonectria estremocensis</name>
    <dbReference type="NCBI Taxonomy" id="1079267"/>
    <lineage>
        <taxon>Eukaryota</taxon>
        <taxon>Fungi</taxon>
        <taxon>Dikarya</taxon>
        <taxon>Ascomycota</taxon>
        <taxon>Pezizomycotina</taxon>
        <taxon>Sordariomycetes</taxon>
        <taxon>Hypocreomycetidae</taxon>
        <taxon>Hypocreales</taxon>
        <taxon>Nectriaceae</taxon>
        <taxon>Dactylonectria</taxon>
    </lineage>
</organism>
<evidence type="ECO:0000256" key="1">
    <source>
        <dbReference type="PROSITE-ProRule" id="PRU00221"/>
    </source>
</evidence>
<feature type="compositionally biased region" description="Polar residues" evidence="2">
    <location>
        <begin position="151"/>
        <end position="163"/>
    </location>
</feature>
<feature type="region of interest" description="Disordered" evidence="2">
    <location>
        <begin position="138"/>
        <end position="194"/>
    </location>
</feature>
<dbReference type="InterPro" id="IPR001680">
    <property type="entry name" value="WD40_rpt"/>
</dbReference>
<dbReference type="Pfam" id="PF00400">
    <property type="entry name" value="WD40"/>
    <property type="match status" value="1"/>
</dbReference>
<dbReference type="EMBL" id="JAGMUU010000081">
    <property type="protein sequence ID" value="KAH7108939.1"/>
    <property type="molecule type" value="Genomic_DNA"/>
</dbReference>
<dbReference type="PROSITE" id="PS50294">
    <property type="entry name" value="WD_REPEATS_REGION"/>
    <property type="match status" value="1"/>
</dbReference>
<feature type="repeat" description="WD" evidence="1">
    <location>
        <begin position="1"/>
        <end position="33"/>
    </location>
</feature>
<dbReference type="Proteomes" id="UP000717696">
    <property type="component" value="Unassembled WGS sequence"/>
</dbReference>
<dbReference type="AlphaFoldDB" id="A0A9P9CXR6"/>
<name>A0A9P9CXR6_9HYPO</name>
<protein>
    <submittedName>
        <fullName evidence="3">Uncharacterized protein</fullName>
    </submittedName>
</protein>
<keyword evidence="4" id="KW-1185">Reference proteome</keyword>
<dbReference type="InterPro" id="IPR036322">
    <property type="entry name" value="WD40_repeat_dom_sf"/>
</dbReference>
<proteinExistence type="predicted"/>
<evidence type="ECO:0000313" key="4">
    <source>
        <dbReference type="Proteomes" id="UP000717696"/>
    </source>
</evidence>
<gene>
    <name evidence="3" type="ORF">B0J13DRAFT_579426</name>
</gene>
<evidence type="ECO:0000256" key="2">
    <source>
        <dbReference type="SAM" id="MobiDB-lite"/>
    </source>
</evidence>
<dbReference type="InterPro" id="IPR015943">
    <property type="entry name" value="WD40/YVTN_repeat-like_dom_sf"/>
</dbReference>
<dbReference type="SUPFAM" id="SSF50978">
    <property type="entry name" value="WD40 repeat-like"/>
    <property type="match status" value="1"/>
</dbReference>